<organism evidence="2 3">
    <name type="scientific">Pomacea canaliculata</name>
    <name type="common">Golden apple snail</name>
    <dbReference type="NCBI Taxonomy" id="400727"/>
    <lineage>
        <taxon>Eukaryota</taxon>
        <taxon>Metazoa</taxon>
        <taxon>Spiralia</taxon>
        <taxon>Lophotrochozoa</taxon>
        <taxon>Mollusca</taxon>
        <taxon>Gastropoda</taxon>
        <taxon>Caenogastropoda</taxon>
        <taxon>Architaenioglossa</taxon>
        <taxon>Ampullarioidea</taxon>
        <taxon>Ampullariidae</taxon>
        <taxon>Pomacea</taxon>
    </lineage>
</organism>
<dbReference type="EMBL" id="PZQS01000001">
    <property type="protein sequence ID" value="PVD38938.1"/>
    <property type="molecule type" value="Genomic_DNA"/>
</dbReference>
<dbReference type="InterPro" id="IPR000488">
    <property type="entry name" value="Death_dom"/>
</dbReference>
<dbReference type="OrthoDB" id="20872at2759"/>
<gene>
    <name evidence="2" type="ORF">C0Q70_01563</name>
</gene>
<comment type="caution">
    <text evidence="2">The sequence shown here is derived from an EMBL/GenBank/DDBJ whole genome shotgun (WGS) entry which is preliminary data.</text>
</comment>
<dbReference type="Proteomes" id="UP000245119">
    <property type="component" value="Linkage Group LG1"/>
</dbReference>
<proteinExistence type="predicted"/>
<dbReference type="Pfam" id="PF00531">
    <property type="entry name" value="Death"/>
    <property type="match status" value="1"/>
</dbReference>
<evidence type="ECO:0000313" key="3">
    <source>
        <dbReference type="Proteomes" id="UP000245119"/>
    </source>
</evidence>
<evidence type="ECO:0000313" key="2">
    <source>
        <dbReference type="EMBL" id="PVD38938.1"/>
    </source>
</evidence>
<dbReference type="SMART" id="SM00005">
    <property type="entry name" value="DEATH"/>
    <property type="match status" value="1"/>
</dbReference>
<dbReference type="GO" id="GO:0007165">
    <property type="term" value="P:signal transduction"/>
    <property type="evidence" value="ECO:0007669"/>
    <property type="project" value="InterPro"/>
</dbReference>
<dbReference type="InterPro" id="IPR011029">
    <property type="entry name" value="DEATH-like_dom_sf"/>
</dbReference>
<feature type="domain" description="Death" evidence="1">
    <location>
        <begin position="245"/>
        <end position="313"/>
    </location>
</feature>
<dbReference type="PROSITE" id="PS50017">
    <property type="entry name" value="DEATH_DOMAIN"/>
    <property type="match status" value="1"/>
</dbReference>
<keyword evidence="3" id="KW-1185">Reference proteome</keyword>
<dbReference type="AlphaFoldDB" id="A0A2T7PZU6"/>
<dbReference type="InterPro" id="IPR011992">
    <property type="entry name" value="EF-hand-dom_pair"/>
</dbReference>
<dbReference type="SUPFAM" id="SSF47986">
    <property type="entry name" value="DEATH domain"/>
    <property type="match status" value="1"/>
</dbReference>
<evidence type="ECO:0000259" key="1">
    <source>
        <dbReference type="PROSITE" id="PS50017"/>
    </source>
</evidence>
<protein>
    <recommendedName>
        <fullName evidence="1">Death domain-containing protein</fullName>
    </recommendedName>
</protein>
<reference evidence="2 3" key="1">
    <citation type="submission" date="2018-04" db="EMBL/GenBank/DDBJ databases">
        <title>The genome of golden apple snail Pomacea canaliculata provides insight into stress tolerance and invasive adaptation.</title>
        <authorList>
            <person name="Liu C."/>
            <person name="Liu B."/>
            <person name="Ren Y."/>
            <person name="Zhang Y."/>
            <person name="Wang H."/>
            <person name="Li S."/>
            <person name="Jiang F."/>
            <person name="Yin L."/>
            <person name="Zhang G."/>
            <person name="Qian W."/>
            <person name="Fan W."/>
        </authorList>
    </citation>
    <scope>NUCLEOTIDE SEQUENCE [LARGE SCALE GENOMIC DNA]</scope>
    <source>
        <strain evidence="2">SZHN2017</strain>
        <tissue evidence="2">Muscle</tissue>
    </source>
</reference>
<accession>A0A2T7PZU6</accession>
<name>A0A2T7PZU6_POMCA</name>
<dbReference type="CDD" id="cd01670">
    <property type="entry name" value="Death"/>
    <property type="match status" value="1"/>
</dbReference>
<dbReference type="Gene3D" id="1.10.533.10">
    <property type="entry name" value="Death Domain, Fas"/>
    <property type="match status" value="1"/>
</dbReference>
<dbReference type="SUPFAM" id="SSF47473">
    <property type="entry name" value="EF-hand"/>
    <property type="match status" value="1"/>
</dbReference>
<sequence>MGVYSSSFVINPQSSSAVSSYSHPSKANWITAHAIATELSIAEVERLWLRFQQLGCNQDGVLSPEVLNSPTLTSDVFVKNILKYFKTPDGRVTFETFLRGLKWSESQDVQVKARGIFQMLNNGNPIPKEMFGRILERVYPGTDKQKALRSRRIYVYVHLRAGQIEENDFVHTVLALPREPVLQILNFHILPEHMRENVHRNLPEFQVPHRGEFTPVYSPQQPEPRYQMLSEPMLHAIADKIHRRDWELLANKLGFLYADVDNYRQMYPDNTRQQVFQLLKDWKAREGPRARSDILEQALRDVGMTDVSLLLAP</sequence>
<dbReference type="Gene3D" id="1.10.238.10">
    <property type="entry name" value="EF-hand"/>
    <property type="match status" value="1"/>
</dbReference>